<organism evidence="1">
    <name type="scientific">viral metagenome</name>
    <dbReference type="NCBI Taxonomy" id="1070528"/>
    <lineage>
        <taxon>unclassified sequences</taxon>
        <taxon>metagenomes</taxon>
        <taxon>organismal metagenomes</taxon>
    </lineage>
</organism>
<proteinExistence type="predicted"/>
<gene>
    <name evidence="1" type="ORF">MM415B02425_0003</name>
</gene>
<protein>
    <submittedName>
        <fullName evidence="1">Uncharacterized protein</fullName>
    </submittedName>
</protein>
<dbReference type="EMBL" id="MT142897">
    <property type="protein sequence ID" value="QJA90204.1"/>
    <property type="molecule type" value="Genomic_DNA"/>
</dbReference>
<evidence type="ECO:0000313" key="1">
    <source>
        <dbReference type="EMBL" id="QJA90204.1"/>
    </source>
</evidence>
<dbReference type="AlphaFoldDB" id="A0A6M3LA44"/>
<reference evidence="1" key="1">
    <citation type="submission" date="2020-03" db="EMBL/GenBank/DDBJ databases">
        <title>The deep terrestrial virosphere.</title>
        <authorList>
            <person name="Holmfeldt K."/>
            <person name="Nilsson E."/>
            <person name="Simone D."/>
            <person name="Lopez-Fernandez M."/>
            <person name="Wu X."/>
            <person name="de Brujin I."/>
            <person name="Lundin D."/>
            <person name="Andersson A."/>
            <person name="Bertilsson S."/>
            <person name="Dopson M."/>
        </authorList>
    </citation>
    <scope>NUCLEOTIDE SEQUENCE</scope>
    <source>
        <strain evidence="1">MM415B02425</strain>
    </source>
</reference>
<accession>A0A6M3LA44</accession>
<name>A0A6M3LA44_9ZZZZ</name>
<sequence length="552" mass="61248">MPKPEKVTNPDKKVTDPVVIKYMEEHGIDHEYCEFYQDYAMPQIVDGRKEKGKSPYVKFYRDLQSNKRFLVSSARPMVDAEGVKLVAGWADQGNHFIAKNNLFQATVKENKVDLVIRNDQPDGRKAKDKLSFEPQLFLDEVEQFCGAPALLPVDPTNSNYKENVLEWDYVICKRRLRLIEGGFLGSWVFAQNPGGVVRMKYNQAGDFQLKLGQFKISADEEQIPLSVFDKLELEELYPFTVSDSGTFYPDADTETISVDGYVGLVADPTLIWANFHGATTANLIAGYSDGTSGGVSLATDGDLEDKYKTLHRVIYLFDTSALDDTAIVTAATLSIYGTEKSQAIGDVIPGINVYSVTPTSNTDVVAGDFVYTRYGTTEFSSDIIYAGWVTEDSFWNDFALNASGIAAIDVDGVSKFALREATHDAPNAEPTWATLGHFRCYGYFSEQGAGYKPKLVVTYTIPYQVTSTDGLVVGDAPISYEVYRLTSTDGLTMGDTPTGHQFYTRTATDGLTMGDTSAYIFWRSLIMTLKKRLLSLTLKIRSVSLSLPKRSL</sequence>